<sequence length="206" mass="21935">MVSKVFLLFSEALWVGFSIAAPVGPIGLLTIQRTLERGMRAGLATGLGAATADALYGALGALGTRFLIDALVGARTWLALVGGLVLLAMAWRVARQPMARQAAVVATSGDLLGCFVGTLALTLSNPVTILSFIAIFGAMAGGARTVAVLPMVAGVWLGSALWWLLLTAMVARWRARLDETWRQRIQWSSAALLAGFALWQWWGLLR</sequence>
<evidence type="ECO:0000313" key="7">
    <source>
        <dbReference type="EMBL" id="RID98852.1"/>
    </source>
</evidence>
<evidence type="ECO:0000256" key="4">
    <source>
        <dbReference type="ARBA" id="ARBA00022989"/>
    </source>
</evidence>
<dbReference type="GO" id="GO:0015171">
    <property type="term" value="F:amino acid transmembrane transporter activity"/>
    <property type="evidence" value="ECO:0007669"/>
    <property type="project" value="TreeGrafter"/>
</dbReference>
<organism evidence="7 8">
    <name type="scientific">Simplicispira hankyongi</name>
    <dbReference type="NCBI Taxonomy" id="2315688"/>
    <lineage>
        <taxon>Bacteria</taxon>
        <taxon>Pseudomonadati</taxon>
        <taxon>Pseudomonadota</taxon>
        <taxon>Betaproteobacteria</taxon>
        <taxon>Burkholderiales</taxon>
        <taxon>Comamonadaceae</taxon>
        <taxon>Simplicispira</taxon>
    </lineage>
</organism>
<accession>A0A398C772</accession>
<dbReference type="Pfam" id="PF01810">
    <property type="entry name" value="LysE"/>
    <property type="match status" value="1"/>
</dbReference>
<feature type="transmembrane region" description="Helical" evidence="6">
    <location>
        <begin position="74"/>
        <end position="91"/>
    </location>
</feature>
<name>A0A398C772_9BURK</name>
<dbReference type="RefSeq" id="WP_119109512.1">
    <property type="nucleotide sequence ID" value="NZ_QXJC01000003.1"/>
</dbReference>
<keyword evidence="8" id="KW-1185">Reference proteome</keyword>
<dbReference type="GO" id="GO:0005886">
    <property type="term" value="C:plasma membrane"/>
    <property type="evidence" value="ECO:0007669"/>
    <property type="project" value="UniProtKB-SubCell"/>
</dbReference>
<evidence type="ECO:0000313" key="8">
    <source>
        <dbReference type="Proteomes" id="UP000266302"/>
    </source>
</evidence>
<keyword evidence="2" id="KW-1003">Cell membrane</keyword>
<dbReference type="PANTHER" id="PTHR30086">
    <property type="entry name" value="ARGININE EXPORTER PROTEIN ARGO"/>
    <property type="match status" value="1"/>
</dbReference>
<comment type="subcellular location">
    <subcellularLocation>
        <location evidence="1">Cell membrane</location>
        <topology evidence="1">Multi-pass membrane protein</topology>
    </subcellularLocation>
</comment>
<feature type="transmembrane region" description="Helical" evidence="6">
    <location>
        <begin position="43"/>
        <end position="68"/>
    </location>
</feature>
<dbReference type="AlphaFoldDB" id="A0A398C772"/>
<comment type="caution">
    <text evidence="7">The sequence shown here is derived from an EMBL/GenBank/DDBJ whole genome shotgun (WGS) entry which is preliminary data.</text>
</comment>
<reference evidence="7 8" key="1">
    <citation type="submission" date="2018-09" db="EMBL/GenBank/DDBJ databases">
        <title>Draft genome of Simplicispira sp. NY-02.</title>
        <authorList>
            <person name="Im W.T."/>
        </authorList>
    </citation>
    <scope>NUCLEOTIDE SEQUENCE [LARGE SCALE GENOMIC DNA]</scope>
    <source>
        <strain evidence="7 8">NY-02</strain>
    </source>
</reference>
<keyword evidence="5 6" id="KW-0472">Membrane</keyword>
<proteinExistence type="predicted"/>
<feature type="transmembrane region" description="Helical" evidence="6">
    <location>
        <begin position="12"/>
        <end position="31"/>
    </location>
</feature>
<evidence type="ECO:0000256" key="2">
    <source>
        <dbReference type="ARBA" id="ARBA00022475"/>
    </source>
</evidence>
<evidence type="ECO:0000256" key="6">
    <source>
        <dbReference type="SAM" id="Phobius"/>
    </source>
</evidence>
<feature type="transmembrane region" description="Helical" evidence="6">
    <location>
        <begin position="111"/>
        <end position="136"/>
    </location>
</feature>
<evidence type="ECO:0000256" key="5">
    <source>
        <dbReference type="ARBA" id="ARBA00023136"/>
    </source>
</evidence>
<gene>
    <name evidence="7" type="ORF">D3F03_10720</name>
</gene>
<dbReference type="EMBL" id="QXJC01000003">
    <property type="protein sequence ID" value="RID98852.1"/>
    <property type="molecule type" value="Genomic_DNA"/>
</dbReference>
<dbReference type="Proteomes" id="UP000266302">
    <property type="component" value="Unassembled WGS sequence"/>
</dbReference>
<feature type="transmembrane region" description="Helical" evidence="6">
    <location>
        <begin position="148"/>
        <end position="173"/>
    </location>
</feature>
<keyword evidence="3 6" id="KW-0812">Transmembrane</keyword>
<dbReference type="InterPro" id="IPR001123">
    <property type="entry name" value="LeuE-type"/>
</dbReference>
<dbReference type="PANTHER" id="PTHR30086:SF20">
    <property type="entry name" value="ARGININE EXPORTER PROTEIN ARGO-RELATED"/>
    <property type="match status" value="1"/>
</dbReference>
<keyword evidence="4 6" id="KW-1133">Transmembrane helix</keyword>
<evidence type="ECO:0000256" key="3">
    <source>
        <dbReference type="ARBA" id="ARBA00022692"/>
    </source>
</evidence>
<evidence type="ECO:0000256" key="1">
    <source>
        <dbReference type="ARBA" id="ARBA00004651"/>
    </source>
</evidence>
<dbReference type="OrthoDB" id="5638726at2"/>
<protein>
    <submittedName>
        <fullName evidence="7">Lysine transporter LysE</fullName>
    </submittedName>
</protein>
<feature type="transmembrane region" description="Helical" evidence="6">
    <location>
        <begin position="185"/>
        <end position="202"/>
    </location>
</feature>